<evidence type="ECO:0000256" key="1">
    <source>
        <dbReference type="SAM" id="MobiDB-lite"/>
    </source>
</evidence>
<dbReference type="EMBL" id="CABFOC020000034">
    <property type="protein sequence ID" value="CAH0047973.1"/>
    <property type="molecule type" value="Genomic_DNA"/>
</dbReference>
<feature type="region of interest" description="Disordered" evidence="1">
    <location>
        <begin position="271"/>
        <end position="295"/>
    </location>
</feature>
<gene>
    <name evidence="2" type="ORF">CSOL1703_00016225</name>
</gene>
<sequence length="295" mass="32926">MRGVNLPGNDEAEASSSGAGSNHREEILKLASLLIEEKYFWRESYRSMILGEIEHRSHYGKIPEYFDPAYTSLDIYSSHQPVEPEECSDPVALFEACHRDHAETALKFQYSQKPNTARDHDSREHFDSLFVAGTNRAFCDSFWSSRFTHSFTSLRSIEIILPLDDGTRRYKLSINNKAAYTTLARLMPTHKIPSHGLRLLQRTMALLSTAPGNSAFKGRTPVPETDHACETCNHNQAEFLSRKHVGMAGATATENMLHREESGLILDGDTARALEGGQGGHHRSPEGDSSFGVAF</sequence>
<evidence type="ECO:0000313" key="3">
    <source>
        <dbReference type="Proteomes" id="UP000775872"/>
    </source>
</evidence>
<protein>
    <submittedName>
        <fullName evidence="2">Uncharacterized protein</fullName>
    </submittedName>
</protein>
<dbReference type="AlphaFoldDB" id="A0A9N9Z2N7"/>
<name>A0A9N9Z2N7_9HYPO</name>
<dbReference type="Proteomes" id="UP000775872">
    <property type="component" value="Unassembled WGS sequence"/>
</dbReference>
<accession>A0A9N9Z2N7</accession>
<evidence type="ECO:0000313" key="2">
    <source>
        <dbReference type="EMBL" id="CAH0047973.1"/>
    </source>
</evidence>
<comment type="caution">
    <text evidence="2">The sequence shown here is derived from an EMBL/GenBank/DDBJ whole genome shotgun (WGS) entry which is preliminary data.</text>
</comment>
<organism evidence="2 3">
    <name type="scientific">Clonostachys solani</name>
    <dbReference type="NCBI Taxonomy" id="160281"/>
    <lineage>
        <taxon>Eukaryota</taxon>
        <taxon>Fungi</taxon>
        <taxon>Dikarya</taxon>
        <taxon>Ascomycota</taxon>
        <taxon>Pezizomycotina</taxon>
        <taxon>Sordariomycetes</taxon>
        <taxon>Hypocreomycetidae</taxon>
        <taxon>Hypocreales</taxon>
        <taxon>Bionectriaceae</taxon>
        <taxon>Clonostachys</taxon>
    </lineage>
</organism>
<keyword evidence="3" id="KW-1185">Reference proteome</keyword>
<proteinExistence type="predicted"/>
<reference evidence="2" key="1">
    <citation type="submission" date="2021-10" db="EMBL/GenBank/DDBJ databases">
        <authorList>
            <person name="Piombo E."/>
        </authorList>
    </citation>
    <scope>NUCLEOTIDE SEQUENCE</scope>
</reference>
<feature type="region of interest" description="Disordered" evidence="1">
    <location>
        <begin position="1"/>
        <end position="21"/>
    </location>
</feature>